<dbReference type="OrthoDB" id="9781059at2"/>
<reference evidence="2 3" key="1">
    <citation type="submission" date="2018-05" db="EMBL/GenBank/DDBJ databases">
        <title>Complete genome sequence of Arcticibacterium luteifluviistationis SM1504T, a cytophagaceae bacterium isolated from Arctic surface seawater.</title>
        <authorList>
            <person name="Li Y."/>
            <person name="Qin Q.-L."/>
        </authorList>
    </citation>
    <scope>NUCLEOTIDE SEQUENCE [LARGE SCALE GENOMIC DNA]</scope>
    <source>
        <strain evidence="2 3">SM1504</strain>
    </source>
</reference>
<dbReference type="InterPro" id="IPR046947">
    <property type="entry name" value="LytR-like"/>
</dbReference>
<dbReference type="InterPro" id="IPR007492">
    <property type="entry name" value="LytTR_DNA-bd_dom"/>
</dbReference>
<dbReference type="EMBL" id="CP029480">
    <property type="protein sequence ID" value="AWV97894.1"/>
    <property type="molecule type" value="Genomic_DNA"/>
</dbReference>
<dbReference type="GO" id="GO:0003677">
    <property type="term" value="F:DNA binding"/>
    <property type="evidence" value="ECO:0007669"/>
    <property type="project" value="InterPro"/>
</dbReference>
<keyword evidence="3" id="KW-1185">Reference proteome</keyword>
<dbReference type="PANTHER" id="PTHR37299">
    <property type="entry name" value="TRANSCRIPTIONAL REGULATOR-RELATED"/>
    <property type="match status" value="1"/>
</dbReference>
<dbReference type="Gene3D" id="2.40.50.1020">
    <property type="entry name" value="LytTr DNA-binding domain"/>
    <property type="match status" value="1"/>
</dbReference>
<organism evidence="2 3">
    <name type="scientific">Arcticibacterium luteifluviistationis</name>
    <dbReference type="NCBI Taxonomy" id="1784714"/>
    <lineage>
        <taxon>Bacteria</taxon>
        <taxon>Pseudomonadati</taxon>
        <taxon>Bacteroidota</taxon>
        <taxon>Cytophagia</taxon>
        <taxon>Cytophagales</taxon>
        <taxon>Leadbetterellaceae</taxon>
        <taxon>Arcticibacterium</taxon>
    </lineage>
</organism>
<evidence type="ECO:0000259" key="1">
    <source>
        <dbReference type="PROSITE" id="PS50930"/>
    </source>
</evidence>
<dbReference type="KEGG" id="als:DJ013_06825"/>
<feature type="domain" description="HTH LytTR-type" evidence="1">
    <location>
        <begin position="1"/>
        <end position="98"/>
    </location>
</feature>
<dbReference type="AlphaFoldDB" id="A0A2Z4G9S1"/>
<accession>A0A2Z4G9S1</accession>
<proteinExistence type="predicted"/>
<dbReference type="PROSITE" id="PS50930">
    <property type="entry name" value="HTH_LYTTR"/>
    <property type="match status" value="1"/>
</dbReference>
<evidence type="ECO:0000313" key="3">
    <source>
        <dbReference type="Proteomes" id="UP000249873"/>
    </source>
</evidence>
<dbReference type="Pfam" id="PF04397">
    <property type="entry name" value="LytTR"/>
    <property type="match status" value="1"/>
</dbReference>
<dbReference type="SMART" id="SM00850">
    <property type="entry name" value="LytTR"/>
    <property type="match status" value="1"/>
</dbReference>
<evidence type="ECO:0000313" key="2">
    <source>
        <dbReference type="EMBL" id="AWV97894.1"/>
    </source>
</evidence>
<dbReference type="Proteomes" id="UP000249873">
    <property type="component" value="Chromosome"/>
</dbReference>
<protein>
    <recommendedName>
        <fullName evidence="1">HTH LytTR-type domain-containing protein</fullName>
    </recommendedName>
</protein>
<sequence>MTNYKYQNSANILFLEGDVNYTIFHFKNGLKKTSCYTLCRHEEELNSFIRISRKHLVNPSHIKNYSKEGTYAEILLKNGQNIPVSRRKIKEVEFAIALLRFR</sequence>
<dbReference type="PANTHER" id="PTHR37299:SF1">
    <property type="entry name" value="STAGE 0 SPORULATION PROTEIN A HOMOLOG"/>
    <property type="match status" value="1"/>
</dbReference>
<dbReference type="RefSeq" id="WP_111370996.1">
    <property type="nucleotide sequence ID" value="NZ_CP029480.1"/>
</dbReference>
<dbReference type="GO" id="GO:0000156">
    <property type="term" value="F:phosphorelay response regulator activity"/>
    <property type="evidence" value="ECO:0007669"/>
    <property type="project" value="InterPro"/>
</dbReference>
<gene>
    <name evidence="2" type="ORF">DJ013_06825</name>
</gene>
<name>A0A2Z4G9S1_9BACT</name>